<proteinExistence type="predicted"/>
<dbReference type="GO" id="GO:0006777">
    <property type="term" value="P:Mo-molybdopterin cofactor biosynthetic process"/>
    <property type="evidence" value="ECO:0007669"/>
    <property type="project" value="InterPro"/>
</dbReference>
<reference evidence="2" key="2">
    <citation type="submission" date="2021-01" db="EMBL/GenBank/DDBJ databases">
        <authorList>
            <person name="Mieszkin S."/>
            <person name="Pouder E."/>
            <person name="Alain K."/>
        </authorList>
    </citation>
    <scope>NUCLEOTIDE SEQUENCE</scope>
    <source>
        <strain evidence="2">HW T2.11</strain>
    </source>
</reference>
<evidence type="ECO:0000313" key="3">
    <source>
        <dbReference type="Proteomes" id="UP000708298"/>
    </source>
</evidence>
<evidence type="ECO:0000313" key="2">
    <source>
        <dbReference type="EMBL" id="MCB8874199.1"/>
    </source>
</evidence>
<keyword evidence="3" id="KW-1185">Reference proteome</keyword>
<dbReference type="NCBIfam" id="TIGR00176">
    <property type="entry name" value="mobB"/>
    <property type="match status" value="1"/>
</dbReference>
<dbReference type="EMBL" id="JAESVB010000001">
    <property type="protein sequence ID" value="MCB8874199.1"/>
    <property type="molecule type" value="Genomic_DNA"/>
</dbReference>
<dbReference type="InterPro" id="IPR004435">
    <property type="entry name" value="MobB_dom"/>
</dbReference>
<reference evidence="2" key="1">
    <citation type="journal article" date="2021" name="Microorganisms">
        <title>Acidisoma silvae sp. nov. and Acidisomacellulosilytica sp. nov., Two Acidophilic Bacteria Isolated from Decaying Wood, Hydrolyzing Cellulose and Producing Poly-3-hydroxybutyrate.</title>
        <authorList>
            <person name="Mieszkin S."/>
            <person name="Pouder E."/>
            <person name="Uroz S."/>
            <person name="Simon-Colin C."/>
            <person name="Alain K."/>
        </authorList>
    </citation>
    <scope>NUCLEOTIDE SEQUENCE</scope>
    <source>
        <strain evidence="2">HW T2.11</strain>
    </source>
</reference>
<organism evidence="2 3">
    <name type="scientific">Acidisoma silvae</name>
    <dbReference type="NCBI Taxonomy" id="2802396"/>
    <lineage>
        <taxon>Bacteria</taxon>
        <taxon>Pseudomonadati</taxon>
        <taxon>Pseudomonadota</taxon>
        <taxon>Alphaproteobacteria</taxon>
        <taxon>Acetobacterales</taxon>
        <taxon>Acidocellaceae</taxon>
        <taxon>Acidisoma</taxon>
    </lineage>
</organism>
<dbReference type="PANTHER" id="PTHR40072">
    <property type="entry name" value="MOLYBDOPTERIN-GUANINE DINUCLEOTIDE BIOSYNTHESIS ADAPTER PROTEIN-RELATED"/>
    <property type="match status" value="1"/>
</dbReference>
<dbReference type="Gene3D" id="3.40.50.300">
    <property type="entry name" value="P-loop containing nucleotide triphosphate hydrolases"/>
    <property type="match status" value="1"/>
</dbReference>
<dbReference type="AlphaFoldDB" id="A0A964DXS4"/>
<accession>A0A964DXS4</accession>
<dbReference type="GO" id="GO:0005525">
    <property type="term" value="F:GTP binding"/>
    <property type="evidence" value="ECO:0007669"/>
    <property type="project" value="InterPro"/>
</dbReference>
<sequence length="221" mass="23790">MLVDEAAGARAGEAVLFQPGAAGHGSAPRLLVVDLYLGLPGACRKRARLDRRGRRVTKVFGFAGWSGAGKTTLIRQVIARLVGQGLRVATIKHAHHDFDIDQPGKDSWEHRQAGAAEVLVVSDRRWALMHELRGAAEPSLPELIGKLAPADLVLVEGFKRIAFPKMEVFRAANGKAPLHPEDGSIVAIASDTPFPDSGRPVLPLDDVAVISTFAERHAQRL</sequence>
<feature type="domain" description="Molybdopterin-guanine dinucleotide biosynthesis protein B (MobB)" evidence="1">
    <location>
        <begin position="59"/>
        <end position="191"/>
    </location>
</feature>
<dbReference type="InterPro" id="IPR052539">
    <property type="entry name" value="MGD_biosynthesis_adapter"/>
</dbReference>
<dbReference type="Proteomes" id="UP000708298">
    <property type="component" value="Unassembled WGS sequence"/>
</dbReference>
<comment type="caution">
    <text evidence="2">The sequence shown here is derived from an EMBL/GenBank/DDBJ whole genome shotgun (WGS) entry which is preliminary data.</text>
</comment>
<dbReference type="InterPro" id="IPR027417">
    <property type="entry name" value="P-loop_NTPase"/>
</dbReference>
<dbReference type="CDD" id="cd03116">
    <property type="entry name" value="MobB"/>
    <property type="match status" value="1"/>
</dbReference>
<protein>
    <submittedName>
        <fullName evidence="2">Molybdopterin-guanine dinucleotide biosynthesis protein B</fullName>
    </submittedName>
</protein>
<dbReference type="Pfam" id="PF03205">
    <property type="entry name" value="MobB"/>
    <property type="match status" value="1"/>
</dbReference>
<gene>
    <name evidence="2" type="primary">mobB</name>
    <name evidence="2" type="ORF">ASILVAE211_03310</name>
</gene>
<dbReference type="PANTHER" id="PTHR40072:SF1">
    <property type="entry name" value="MOLYBDOPTERIN-GUANINE DINUCLEOTIDE BIOSYNTHESIS ADAPTER PROTEIN"/>
    <property type="match status" value="1"/>
</dbReference>
<dbReference type="SUPFAM" id="SSF52540">
    <property type="entry name" value="P-loop containing nucleoside triphosphate hydrolases"/>
    <property type="match status" value="1"/>
</dbReference>
<name>A0A964DXS4_9PROT</name>
<evidence type="ECO:0000259" key="1">
    <source>
        <dbReference type="Pfam" id="PF03205"/>
    </source>
</evidence>